<evidence type="ECO:0000256" key="8">
    <source>
        <dbReference type="SAM" id="Phobius"/>
    </source>
</evidence>
<evidence type="ECO:0000256" key="4">
    <source>
        <dbReference type="PIRSR" id="PIRSR601554-1"/>
    </source>
</evidence>
<dbReference type="AlphaFoldDB" id="A0A1Y1IGC6"/>
<gene>
    <name evidence="9" type="ORF">KFL_003370020</name>
</gene>
<evidence type="ECO:0000313" key="9">
    <source>
        <dbReference type="EMBL" id="GAQ87188.1"/>
    </source>
</evidence>
<feature type="binding site" evidence="5">
    <location>
        <position position="447"/>
    </location>
    <ligand>
        <name>substrate</name>
    </ligand>
</feature>
<evidence type="ECO:0000256" key="7">
    <source>
        <dbReference type="SAM" id="MobiDB-lite"/>
    </source>
</evidence>
<comment type="catalytic activity">
    <reaction evidence="6">
        <text>Hydrolysis of (1-&gt;4)-alpha-D-glucosidic linkages in polysaccharides so as to remove successive maltose units from the non-reducing ends of the chains.</text>
        <dbReference type="EC" id="3.2.1.2"/>
    </reaction>
</comment>
<dbReference type="PRINTS" id="PR00750">
    <property type="entry name" value="BETAAMYLASE"/>
</dbReference>
<feature type="binding site" evidence="5">
    <location>
        <begin position="528"/>
        <end position="529"/>
    </location>
    <ligand>
        <name>substrate</name>
    </ligand>
</feature>
<evidence type="ECO:0000256" key="5">
    <source>
        <dbReference type="PIRSR" id="PIRSR601554-2"/>
    </source>
</evidence>
<feature type="region of interest" description="Disordered" evidence="7">
    <location>
        <begin position="689"/>
        <end position="717"/>
    </location>
</feature>
<feature type="binding site" evidence="5">
    <location>
        <position position="238"/>
    </location>
    <ligand>
        <name>substrate</name>
    </ligand>
</feature>
<dbReference type="InterPro" id="IPR001371">
    <property type="entry name" value="Glyco_hydro_14B_pln"/>
</dbReference>
<feature type="transmembrane region" description="Helical" evidence="8">
    <location>
        <begin position="883"/>
        <end position="903"/>
    </location>
</feature>
<evidence type="ECO:0000256" key="6">
    <source>
        <dbReference type="RuleBase" id="RU000509"/>
    </source>
</evidence>
<keyword evidence="6" id="KW-0378">Hydrolase</keyword>
<dbReference type="STRING" id="105231.A0A1Y1IGC6"/>
<proteinExistence type="inferred from homology"/>
<feature type="compositionally biased region" description="Low complexity" evidence="7">
    <location>
        <begin position="701"/>
        <end position="717"/>
    </location>
</feature>
<dbReference type="EMBL" id="DF237286">
    <property type="protein sequence ID" value="GAQ87188.1"/>
    <property type="molecule type" value="Genomic_DNA"/>
</dbReference>
<dbReference type="InterPro" id="IPR001554">
    <property type="entry name" value="Glyco_hydro_14"/>
</dbReference>
<dbReference type="GO" id="GO:0016161">
    <property type="term" value="F:beta-amylase activity"/>
    <property type="evidence" value="ECO:0000318"/>
    <property type="project" value="GO_Central"/>
</dbReference>
<dbReference type="InterPro" id="IPR017853">
    <property type="entry name" value="GH"/>
</dbReference>
<dbReference type="Proteomes" id="UP000054558">
    <property type="component" value="Unassembled WGS sequence"/>
</dbReference>
<evidence type="ECO:0000256" key="3">
    <source>
        <dbReference type="ARBA" id="ARBA00023326"/>
    </source>
</evidence>
<keyword evidence="8" id="KW-1133">Transmembrane helix</keyword>
<dbReference type="SUPFAM" id="SSF51445">
    <property type="entry name" value="(Trans)glycosidases"/>
    <property type="match status" value="1"/>
</dbReference>
<organism evidence="9 10">
    <name type="scientific">Klebsormidium nitens</name>
    <name type="common">Green alga</name>
    <name type="synonym">Ulothrix nitens</name>
    <dbReference type="NCBI Taxonomy" id="105231"/>
    <lineage>
        <taxon>Eukaryota</taxon>
        <taxon>Viridiplantae</taxon>
        <taxon>Streptophyta</taxon>
        <taxon>Klebsormidiophyceae</taxon>
        <taxon>Klebsormidiales</taxon>
        <taxon>Klebsormidiaceae</taxon>
        <taxon>Klebsormidium</taxon>
    </lineage>
</organism>
<keyword evidence="8" id="KW-0472">Membrane</keyword>
<dbReference type="EC" id="3.2.1.2" evidence="6"/>
<keyword evidence="6" id="KW-0326">Glycosidase</keyword>
<dbReference type="OrthoDB" id="1660156at2759"/>
<feature type="binding site" evidence="5">
    <location>
        <position position="489"/>
    </location>
    <ligand>
        <name>substrate</name>
    </ligand>
</feature>
<dbReference type="PRINTS" id="PR00842">
    <property type="entry name" value="GLHYDLASE14B"/>
</dbReference>
<feature type="active site" description="Proton acceptor" evidence="4">
    <location>
        <position position="527"/>
    </location>
</feature>
<sequence>MALVAESHVGTCACSLVASTSAYDRQESGSFAGTSSLVREARATSRHRLQTFGLRTEKARKAHGEGLWPESQGPACYRSPKVHLQATRCFQEAAVAASKEERATTSGGRSQMATAEQQLFAGLPVLEREQAVEKDGLYPDLRRPARTEQEVLLSHYIPVYVMLPLDTVTPDNLLSHPERLLNSLRALKAAGVDGCMADVWWGVVEKNGPKQYDWSAYRALFSAVSSVGLKMQVVMSFHQCGGNTGDSCYIPLPPWVLDIGELNPDIFFTNRDRMRNREYLSFSIDERPELDGRSAIQVYKDFMVSFRNEMREFFEAGLFHEIEVGVGPAGELRFPSYPETHGWRFPGIGEFQCYDRYMLEQLGKAAEAVDRYEWGYSGPHDSGRYNDWPHATGFFGSYESFNSEYGRFFLEWYSNVLLKHGDKVLEAASEAFEGCTTRLAAKVAGVHWWYNSRNHAAELAAGYYNTRERDGYLPIAAMLKRHNATLNFTCIEMRNSEQWFEAKCSPEGLVQQVLNAAWSQGVEVSCENALPRYDLGAFDQIIGNARPDGVRMDGVPVRRISSFTFLRLGPELMIEHNWNEFVRFVRRMHAGLDYHPTPELYFRPLCPITRTQAEASVAPPPTETEELLAEAPVNTSPEDQDQTSGFFGNVFGWSSKKAPEGPSEPVATTASEPTSLILREEPPNWFSFLSPPPPEPEIEPAPETSFTPSPETTPSSVAAVVPPPVTLEIEILEVDSTLLEADQTIDVRDESPPALVSPGGPRLDGPMLEPVALEEPGELWKGNLEVGINRLLPVEEPAPLEAPRRSVESGAIESIGSGGVDAEEDSLSAYYGRLARNALEKKRALEREAREGAPVALDAEVIPAGTDSEARDSEEGSGQTGGVMRFFATTLIGLVIGLALWLCSPNASASRLRIATELDQQVQIVARTVLSASREADSARRSVGDFSFSFFREQGSQVQAIKASITRDVGQTVDQTGLVARFVKEQGKKGVSRFADVIKDKVIQAQGQAAKLGHAARLQLESWRG</sequence>
<feature type="binding site" evidence="5">
    <location>
        <position position="246"/>
    </location>
    <ligand>
        <name>substrate</name>
    </ligand>
</feature>
<keyword evidence="10" id="KW-1185">Reference proteome</keyword>
<keyword evidence="2 6" id="KW-0119">Carbohydrate metabolism</keyword>
<reference evidence="9 10" key="1">
    <citation type="journal article" date="2014" name="Nat. Commun.">
        <title>Klebsormidium flaccidum genome reveals primary factors for plant terrestrial adaptation.</title>
        <authorList>
            <person name="Hori K."/>
            <person name="Maruyama F."/>
            <person name="Fujisawa T."/>
            <person name="Togashi T."/>
            <person name="Yamamoto N."/>
            <person name="Seo M."/>
            <person name="Sato S."/>
            <person name="Yamada T."/>
            <person name="Mori H."/>
            <person name="Tajima N."/>
            <person name="Moriyama T."/>
            <person name="Ikeuchi M."/>
            <person name="Watanabe M."/>
            <person name="Wada H."/>
            <person name="Kobayashi K."/>
            <person name="Saito M."/>
            <person name="Masuda T."/>
            <person name="Sasaki-Sekimoto Y."/>
            <person name="Mashiguchi K."/>
            <person name="Awai K."/>
            <person name="Shimojima M."/>
            <person name="Masuda S."/>
            <person name="Iwai M."/>
            <person name="Nobusawa T."/>
            <person name="Narise T."/>
            <person name="Kondo S."/>
            <person name="Saito H."/>
            <person name="Sato R."/>
            <person name="Murakawa M."/>
            <person name="Ihara Y."/>
            <person name="Oshima-Yamada Y."/>
            <person name="Ohtaka K."/>
            <person name="Satoh M."/>
            <person name="Sonobe K."/>
            <person name="Ishii M."/>
            <person name="Ohtani R."/>
            <person name="Kanamori-Sato M."/>
            <person name="Honoki R."/>
            <person name="Miyazaki D."/>
            <person name="Mochizuki H."/>
            <person name="Umetsu J."/>
            <person name="Higashi K."/>
            <person name="Shibata D."/>
            <person name="Kamiya Y."/>
            <person name="Sato N."/>
            <person name="Nakamura Y."/>
            <person name="Tabata S."/>
            <person name="Ida S."/>
            <person name="Kurokawa K."/>
            <person name="Ohta H."/>
        </authorList>
    </citation>
    <scope>NUCLEOTIDE SEQUENCE [LARGE SCALE GENOMIC DNA]</scope>
    <source>
        <strain evidence="9 10">NIES-2285</strain>
    </source>
</reference>
<dbReference type="PANTHER" id="PTHR31352">
    <property type="entry name" value="BETA-AMYLASE 1, CHLOROPLASTIC"/>
    <property type="match status" value="1"/>
</dbReference>
<feature type="binding site" evidence="5">
    <location>
        <position position="567"/>
    </location>
    <ligand>
        <name>substrate</name>
    </ligand>
</feature>
<dbReference type="GO" id="GO:0005983">
    <property type="term" value="P:starch catabolic process"/>
    <property type="evidence" value="ECO:0000318"/>
    <property type="project" value="GO_Central"/>
</dbReference>
<keyword evidence="8" id="KW-0812">Transmembrane</keyword>
<feature type="binding site" evidence="5">
    <location>
        <position position="198"/>
    </location>
    <ligand>
        <name>substrate</name>
    </ligand>
</feature>
<dbReference type="Gene3D" id="3.20.20.80">
    <property type="entry name" value="Glycosidases"/>
    <property type="match status" value="1"/>
</dbReference>
<feature type="active site" description="Proton donor" evidence="4">
    <location>
        <position position="331"/>
    </location>
</feature>
<name>A0A1Y1IGC6_KLENI</name>
<dbReference type="PANTHER" id="PTHR31352:SF40">
    <property type="entry name" value="BETA-AMYLASE 6"/>
    <property type="match status" value="1"/>
</dbReference>
<accession>A0A1Y1IGC6</accession>
<comment type="similarity">
    <text evidence="1 6">Belongs to the glycosyl hydrolase 14 family.</text>
</comment>
<evidence type="ECO:0000256" key="1">
    <source>
        <dbReference type="ARBA" id="ARBA00005652"/>
    </source>
</evidence>
<evidence type="ECO:0000313" key="10">
    <source>
        <dbReference type="Proteomes" id="UP000054558"/>
    </source>
</evidence>
<feature type="binding site" evidence="5">
    <location>
        <position position="442"/>
    </location>
    <ligand>
        <name>substrate</name>
    </ligand>
</feature>
<dbReference type="Pfam" id="PF01373">
    <property type="entry name" value="Glyco_hydro_14"/>
    <property type="match status" value="1"/>
</dbReference>
<protein>
    <recommendedName>
        <fullName evidence="6">Beta-amylase</fullName>
        <ecNumber evidence="6">3.2.1.2</ecNumber>
    </recommendedName>
</protein>
<evidence type="ECO:0000256" key="2">
    <source>
        <dbReference type="ARBA" id="ARBA00023277"/>
    </source>
</evidence>
<keyword evidence="3 6" id="KW-0624">Polysaccharide degradation</keyword>